<gene>
    <name evidence="9" type="ORF">EURHEDRAFT_477725</name>
</gene>
<feature type="region of interest" description="Disordered" evidence="6">
    <location>
        <begin position="405"/>
        <end position="507"/>
    </location>
</feature>
<feature type="compositionally biased region" description="Basic and acidic residues" evidence="6">
    <location>
        <begin position="405"/>
        <end position="415"/>
    </location>
</feature>
<dbReference type="Gene3D" id="3.30.70.330">
    <property type="match status" value="1"/>
</dbReference>
<dbReference type="HOGENOM" id="CLU_017928_1_0_1"/>
<dbReference type="GeneID" id="63700565"/>
<dbReference type="Gene3D" id="1.20.1390.10">
    <property type="entry name" value="PWI domain"/>
    <property type="match status" value="1"/>
</dbReference>
<dbReference type="InterPro" id="IPR000571">
    <property type="entry name" value="Znf_CCCH"/>
</dbReference>
<dbReference type="InterPro" id="IPR036483">
    <property type="entry name" value="PWI_dom_sf"/>
</dbReference>
<dbReference type="CDD" id="cd12257">
    <property type="entry name" value="RRM1_RBM26_like"/>
    <property type="match status" value="1"/>
</dbReference>
<evidence type="ECO:0000313" key="10">
    <source>
        <dbReference type="Proteomes" id="UP000019804"/>
    </source>
</evidence>
<dbReference type="FunFam" id="3.30.70.330:FF:000647">
    <property type="entry name" value="CCCH zinc finger and RRM domain protein"/>
    <property type="match status" value="1"/>
</dbReference>
<dbReference type="InterPro" id="IPR045137">
    <property type="entry name" value="RBM26/27"/>
</dbReference>
<evidence type="ECO:0000259" key="8">
    <source>
        <dbReference type="PROSITE" id="PS50103"/>
    </source>
</evidence>
<dbReference type="GO" id="GO:0003723">
    <property type="term" value="F:RNA binding"/>
    <property type="evidence" value="ECO:0007669"/>
    <property type="project" value="UniProtKB-UniRule"/>
</dbReference>
<feature type="domain" description="C3H1-type" evidence="8">
    <location>
        <begin position="240"/>
        <end position="268"/>
    </location>
</feature>
<dbReference type="PANTHER" id="PTHR14398:SF0">
    <property type="entry name" value="ZINC FINGER PROTEIN SWM"/>
    <property type="match status" value="1"/>
</dbReference>
<keyword evidence="1" id="KW-0507">mRNA processing</keyword>
<sequence length="726" mass="80689">MQFSEEEASDVKKWVVKKLEDISDADSDVLADYVLALIRSDAPDDEIRKASVENLEDFLREHTNSFVDELFSTFGPKEQAPPVVSQEQQLPQGIPAQQPLPFDAPSGPANAPFSSPMGAYQQDGANYNRKRSYNEGFQDQEQQEDVPYNRIFKAPRRGRGGGRGDWMGRDNRQAPGQFPPAPAGGFPVMPPAFPGFDQNDPMAAMMALQGMGFPQMPGMPPMPMAPGAPGAPGQQQPQVPKSSERCPFYETQGICYLGNTCPYQHDTPREDEYDPKSSNIMMDAERQGPNGPMRGSDRGRGRGRGDRGGFGGRGRRSEFSSAGPNEDTTVATIVVEQIPDDKLNEESVREFFSQFGEIVEISLQTHRKLALVTYDGHASAKRAWSSPKVIFDNRFVKVYWYRPKPERNNEQRPGEAPEVPTFDPEEFQRQQEEAQKAHDEKMQKRKETEEAKQALEQQRDELLKKQQEEKDRLLQRLKGKAGSNGAGDEESKDEPMADENVSEQTKQLRAQLASLEAEAQTLGIDPSQEGGSSFGYRGRGRGFPGFRGRGGFPPRGRGYDPSFRGGFRGRGAFRGRGGGVLRLDNRPRRVAVSGIDNSEKDEAFRQYLIGLGEYESVEPNPDQPHSLIVTFKERYQAEKLMFSSWTIPSVGEVQLSWLPNLPITAPSSTPATPGQDIDATKVGVDDDDTNAMAMDTTMTNEPEQRKDGGHDVDYDVAEMDDNWGAE</sequence>
<dbReference type="STRING" id="1388766.A0A017SF74"/>
<feature type="compositionally biased region" description="Basic and acidic residues" evidence="6">
    <location>
        <begin position="295"/>
        <end position="307"/>
    </location>
</feature>
<feature type="region of interest" description="Disordered" evidence="6">
    <location>
        <begin position="77"/>
        <end position="125"/>
    </location>
</feature>
<dbReference type="SUPFAM" id="SSF54928">
    <property type="entry name" value="RNA-binding domain, RBD"/>
    <property type="match status" value="1"/>
</dbReference>
<dbReference type="InterPro" id="IPR000504">
    <property type="entry name" value="RRM_dom"/>
</dbReference>
<reference evidence="10" key="1">
    <citation type="journal article" date="2014" name="Nat. Commun.">
        <title>Genomic adaptations of the halophilic Dead Sea filamentous fungus Eurotium rubrum.</title>
        <authorList>
            <person name="Kis-Papo T."/>
            <person name="Weig A.R."/>
            <person name="Riley R."/>
            <person name="Persoh D."/>
            <person name="Salamov A."/>
            <person name="Sun H."/>
            <person name="Lipzen A."/>
            <person name="Wasser S.P."/>
            <person name="Rambold G."/>
            <person name="Grigoriev I.V."/>
            <person name="Nevo E."/>
        </authorList>
    </citation>
    <scope>NUCLEOTIDE SEQUENCE [LARGE SCALE GENOMIC DNA]</scope>
    <source>
        <strain evidence="10">CBS 135680</strain>
    </source>
</reference>
<feature type="compositionally biased region" description="Acidic residues" evidence="6">
    <location>
        <begin position="714"/>
        <end position="726"/>
    </location>
</feature>
<dbReference type="Pfam" id="PF00076">
    <property type="entry name" value="RRM_1"/>
    <property type="match status" value="1"/>
</dbReference>
<evidence type="ECO:0000256" key="1">
    <source>
        <dbReference type="ARBA" id="ARBA00022664"/>
    </source>
</evidence>
<name>A0A017SF74_ASPRC</name>
<feature type="compositionally biased region" description="Polar residues" evidence="6">
    <location>
        <begin position="319"/>
        <end position="328"/>
    </location>
</feature>
<keyword evidence="10" id="KW-1185">Reference proteome</keyword>
<dbReference type="GO" id="GO:0008270">
    <property type="term" value="F:zinc ion binding"/>
    <property type="evidence" value="ECO:0007669"/>
    <property type="project" value="UniProtKB-KW"/>
</dbReference>
<feature type="region of interest" description="Disordered" evidence="6">
    <location>
        <begin position="666"/>
        <end position="726"/>
    </location>
</feature>
<dbReference type="InterPro" id="IPR035979">
    <property type="entry name" value="RBD_domain_sf"/>
</dbReference>
<dbReference type="InterPro" id="IPR012677">
    <property type="entry name" value="Nucleotide-bd_a/b_plait_sf"/>
</dbReference>
<dbReference type="OrthoDB" id="443401at2759"/>
<feature type="compositionally biased region" description="Low complexity" evidence="6">
    <location>
        <begin position="227"/>
        <end position="238"/>
    </location>
</feature>
<evidence type="ECO:0000256" key="2">
    <source>
        <dbReference type="ARBA" id="ARBA00022884"/>
    </source>
</evidence>
<feature type="region of interest" description="Disordered" evidence="6">
    <location>
        <begin position="220"/>
        <end position="244"/>
    </location>
</feature>
<feature type="compositionally biased region" description="Gly residues" evidence="6">
    <location>
        <begin position="541"/>
        <end position="553"/>
    </location>
</feature>
<feature type="domain" description="RRM" evidence="7">
    <location>
        <begin position="331"/>
        <end position="403"/>
    </location>
</feature>
<dbReference type="InterPro" id="IPR002483">
    <property type="entry name" value="PWI_dom"/>
</dbReference>
<evidence type="ECO:0000256" key="5">
    <source>
        <dbReference type="PROSITE-ProRule" id="PRU00723"/>
    </source>
</evidence>
<dbReference type="SMART" id="SM00360">
    <property type="entry name" value="RRM"/>
    <property type="match status" value="1"/>
</dbReference>
<feature type="region of interest" description="Disordered" evidence="6">
    <location>
        <begin position="281"/>
        <end position="328"/>
    </location>
</feature>
<dbReference type="SUPFAM" id="SSF101233">
    <property type="entry name" value="PWI domain"/>
    <property type="match status" value="1"/>
</dbReference>
<protein>
    <recommendedName>
        <fullName evidence="11">CCCH zinc finger and RRM domain protein</fullName>
    </recommendedName>
</protein>
<keyword evidence="5" id="KW-0863">Zinc-finger</keyword>
<dbReference type="Proteomes" id="UP000019804">
    <property type="component" value="Unassembled WGS sequence"/>
</dbReference>
<feature type="region of interest" description="Disordered" evidence="6">
    <location>
        <begin position="521"/>
        <end position="564"/>
    </location>
</feature>
<evidence type="ECO:0000259" key="7">
    <source>
        <dbReference type="PROSITE" id="PS50102"/>
    </source>
</evidence>
<evidence type="ECO:0000256" key="4">
    <source>
        <dbReference type="PROSITE-ProRule" id="PRU00176"/>
    </source>
</evidence>
<dbReference type="EMBL" id="KK088421">
    <property type="protein sequence ID" value="EYE95577.1"/>
    <property type="molecule type" value="Genomic_DNA"/>
</dbReference>
<dbReference type="GO" id="GO:0006397">
    <property type="term" value="P:mRNA processing"/>
    <property type="evidence" value="ECO:0007669"/>
    <property type="project" value="UniProtKB-KW"/>
</dbReference>
<keyword evidence="5" id="KW-0479">Metal-binding</keyword>
<comment type="function">
    <text evidence="3">May be involved in the turnover of nuclear polyadenylated (pA+) RNA.</text>
</comment>
<feature type="compositionally biased region" description="Low complexity" evidence="6">
    <location>
        <begin position="690"/>
        <end position="700"/>
    </location>
</feature>
<dbReference type="FunFam" id="1.20.1390.10:FF:000007">
    <property type="entry name" value="CCCH zinc finger and RRM domain protein"/>
    <property type="match status" value="1"/>
</dbReference>
<dbReference type="GO" id="GO:0005634">
    <property type="term" value="C:nucleus"/>
    <property type="evidence" value="ECO:0007669"/>
    <property type="project" value="TreeGrafter"/>
</dbReference>
<dbReference type="RefSeq" id="XP_040639265.1">
    <property type="nucleotide sequence ID" value="XM_040785441.1"/>
</dbReference>
<dbReference type="PANTHER" id="PTHR14398">
    <property type="entry name" value="RNA RECOGNITION RRM/RNP DOMAIN"/>
    <property type="match status" value="1"/>
</dbReference>
<dbReference type="PROSITE" id="PS50103">
    <property type="entry name" value="ZF_C3H1"/>
    <property type="match status" value="1"/>
</dbReference>
<feature type="zinc finger region" description="C3H1-type" evidence="5">
    <location>
        <begin position="240"/>
        <end position="268"/>
    </location>
</feature>
<accession>A0A017SF74</accession>
<proteinExistence type="predicted"/>
<feature type="compositionally biased region" description="Acidic residues" evidence="6">
    <location>
        <begin position="487"/>
        <end position="501"/>
    </location>
</feature>
<keyword evidence="2 4" id="KW-0694">RNA-binding</keyword>
<evidence type="ECO:0000256" key="3">
    <source>
        <dbReference type="ARBA" id="ARBA00043866"/>
    </source>
</evidence>
<feature type="compositionally biased region" description="Basic and acidic residues" evidence="6">
    <location>
        <begin position="426"/>
        <end position="474"/>
    </location>
</feature>
<evidence type="ECO:0008006" key="11">
    <source>
        <dbReference type="Google" id="ProtNLM"/>
    </source>
</evidence>
<dbReference type="AlphaFoldDB" id="A0A017SF74"/>
<evidence type="ECO:0000256" key="6">
    <source>
        <dbReference type="SAM" id="MobiDB-lite"/>
    </source>
</evidence>
<dbReference type="PROSITE" id="PS50102">
    <property type="entry name" value="RRM"/>
    <property type="match status" value="1"/>
</dbReference>
<dbReference type="Pfam" id="PF01480">
    <property type="entry name" value="PWI"/>
    <property type="match status" value="1"/>
</dbReference>
<feature type="compositionally biased region" description="Basic and acidic residues" evidence="6">
    <location>
        <begin position="702"/>
        <end position="713"/>
    </location>
</feature>
<keyword evidence="5" id="KW-0862">Zinc</keyword>
<evidence type="ECO:0000313" key="9">
    <source>
        <dbReference type="EMBL" id="EYE95577.1"/>
    </source>
</evidence>
<organism evidence="9 10">
    <name type="scientific">Aspergillus ruber (strain CBS 135680)</name>
    <dbReference type="NCBI Taxonomy" id="1388766"/>
    <lineage>
        <taxon>Eukaryota</taxon>
        <taxon>Fungi</taxon>
        <taxon>Dikarya</taxon>
        <taxon>Ascomycota</taxon>
        <taxon>Pezizomycotina</taxon>
        <taxon>Eurotiomycetes</taxon>
        <taxon>Eurotiomycetidae</taxon>
        <taxon>Eurotiales</taxon>
        <taxon>Aspergillaceae</taxon>
        <taxon>Aspergillus</taxon>
        <taxon>Aspergillus subgen. Aspergillus</taxon>
    </lineage>
</organism>